<keyword evidence="2" id="KW-0238">DNA-binding</keyword>
<dbReference type="EMBL" id="FORY01000013">
    <property type="protein sequence ID" value="SFJ89921.1"/>
    <property type="molecule type" value="Genomic_DNA"/>
</dbReference>
<reference evidence="2 3" key="1">
    <citation type="submission" date="2016-10" db="EMBL/GenBank/DDBJ databases">
        <authorList>
            <person name="de Groot N.N."/>
        </authorList>
    </citation>
    <scope>NUCLEOTIDE SEQUENCE [LARGE SCALE GENOMIC DNA]</scope>
    <source>
        <strain evidence="2 3">CGMCC 1.8891</strain>
    </source>
</reference>
<keyword evidence="3" id="KW-1185">Reference proteome</keyword>
<dbReference type="AlphaFoldDB" id="A0A1I3V754"/>
<evidence type="ECO:0000313" key="3">
    <source>
        <dbReference type="Proteomes" id="UP000183299"/>
    </source>
</evidence>
<dbReference type="InterPro" id="IPR027373">
    <property type="entry name" value="RHH_dom"/>
</dbReference>
<accession>A0A1I3V754</accession>
<dbReference type="RefSeq" id="WP_066608878.1">
    <property type="nucleotide sequence ID" value="NZ_FORY01000013.1"/>
</dbReference>
<gene>
    <name evidence="2" type="ORF">SAMN04488138_113100</name>
</gene>
<proteinExistence type="predicted"/>
<dbReference type="InterPro" id="IPR038268">
    <property type="entry name" value="RHH_sf"/>
</dbReference>
<organism evidence="2 3">
    <name type="scientific">Celeribacter halophilus</name>
    <dbReference type="NCBI Taxonomy" id="576117"/>
    <lineage>
        <taxon>Bacteria</taxon>
        <taxon>Pseudomonadati</taxon>
        <taxon>Pseudomonadota</taxon>
        <taxon>Alphaproteobacteria</taxon>
        <taxon>Rhodobacterales</taxon>
        <taxon>Roseobacteraceae</taxon>
        <taxon>Celeribacter</taxon>
    </lineage>
</organism>
<protein>
    <submittedName>
        <fullName evidence="2">Predicted DNA-binding protein, contains Ribbon-helix-helix (RHH) domain</fullName>
    </submittedName>
</protein>
<dbReference type="GO" id="GO:0003677">
    <property type="term" value="F:DNA binding"/>
    <property type="evidence" value="ECO:0007669"/>
    <property type="project" value="UniProtKB-KW"/>
</dbReference>
<evidence type="ECO:0000313" key="2">
    <source>
        <dbReference type="EMBL" id="SFJ89921.1"/>
    </source>
</evidence>
<sequence>MCQVFAGQDPARYASRTRRLRLNGQSTSIRLENAFWDILDQIAEADNVSTPAFISKLHSEVLETRGEPVNFTSLLRTACLIFVAQSEGTDHRDQSVGLAAE</sequence>
<dbReference type="Gene3D" id="1.10.3990.20">
    <property type="entry name" value="protein bp1543"/>
    <property type="match status" value="1"/>
</dbReference>
<dbReference type="OrthoDB" id="5458732at2"/>
<name>A0A1I3V754_9RHOB</name>
<dbReference type="Pfam" id="PF13467">
    <property type="entry name" value="RHH_4"/>
    <property type="match status" value="1"/>
</dbReference>
<dbReference type="GeneID" id="98666199"/>
<dbReference type="Proteomes" id="UP000183299">
    <property type="component" value="Unassembled WGS sequence"/>
</dbReference>
<feature type="domain" description="Ribbon-helix-helix" evidence="1">
    <location>
        <begin position="16"/>
        <end position="80"/>
    </location>
</feature>
<dbReference type="STRING" id="576117.SAMN04488138_113100"/>
<evidence type="ECO:0000259" key="1">
    <source>
        <dbReference type="Pfam" id="PF13467"/>
    </source>
</evidence>